<evidence type="ECO:0000313" key="2">
    <source>
        <dbReference type="EMBL" id="OAY23670.1"/>
    </source>
</evidence>
<feature type="compositionally biased region" description="Basic and acidic residues" evidence="1">
    <location>
        <begin position="51"/>
        <end position="64"/>
    </location>
</feature>
<dbReference type="Gramene" id="Manes.18G097300.1.v8.1">
    <property type="protein sequence ID" value="Manes.18G097300.1.v8.1.CDS"/>
    <property type="gene ID" value="Manes.18G097300.v8.1"/>
</dbReference>
<evidence type="ECO:0000256" key="1">
    <source>
        <dbReference type="SAM" id="MobiDB-lite"/>
    </source>
</evidence>
<reference evidence="3" key="1">
    <citation type="journal article" date="2016" name="Nat. Biotechnol.">
        <title>Sequencing wild and cultivated cassava and related species reveals extensive interspecific hybridization and genetic diversity.</title>
        <authorList>
            <person name="Bredeson J.V."/>
            <person name="Lyons J.B."/>
            <person name="Prochnik S.E."/>
            <person name="Wu G.A."/>
            <person name="Ha C.M."/>
            <person name="Edsinger-Gonzales E."/>
            <person name="Grimwood J."/>
            <person name="Schmutz J."/>
            <person name="Rabbi I.Y."/>
            <person name="Egesi C."/>
            <person name="Nauluvula P."/>
            <person name="Lebot V."/>
            <person name="Ndunguru J."/>
            <person name="Mkamilo G."/>
            <person name="Bart R.S."/>
            <person name="Setter T.L."/>
            <person name="Gleadow R.M."/>
            <person name="Kulakow P."/>
            <person name="Ferguson M.E."/>
            <person name="Rounsley S."/>
            <person name="Rokhsar D.S."/>
        </authorList>
    </citation>
    <scope>NUCLEOTIDE SEQUENCE [LARGE SCALE GENOMIC DNA]</scope>
    <source>
        <strain evidence="3">cv. AM560-2</strain>
    </source>
</reference>
<organism evidence="2 3">
    <name type="scientific">Manihot esculenta</name>
    <name type="common">Cassava</name>
    <name type="synonym">Jatropha manihot</name>
    <dbReference type="NCBI Taxonomy" id="3983"/>
    <lineage>
        <taxon>Eukaryota</taxon>
        <taxon>Viridiplantae</taxon>
        <taxon>Streptophyta</taxon>
        <taxon>Embryophyta</taxon>
        <taxon>Tracheophyta</taxon>
        <taxon>Spermatophyta</taxon>
        <taxon>Magnoliopsida</taxon>
        <taxon>eudicotyledons</taxon>
        <taxon>Gunneridae</taxon>
        <taxon>Pentapetalae</taxon>
        <taxon>rosids</taxon>
        <taxon>fabids</taxon>
        <taxon>Malpighiales</taxon>
        <taxon>Euphorbiaceae</taxon>
        <taxon>Crotonoideae</taxon>
        <taxon>Manihoteae</taxon>
        <taxon>Manihot</taxon>
    </lineage>
</organism>
<protein>
    <submittedName>
        <fullName evidence="2">Uncharacterized protein</fullName>
    </submittedName>
</protein>
<feature type="compositionally biased region" description="Low complexity" evidence="1">
    <location>
        <begin position="85"/>
        <end position="100"/>
    </location>
</feature>
<dbReference type="Proteomes" id="UP000091857">
    <property type="component" value="Chromosome 18"/>
</dbReference>
<name>A0A2C9U1X7_MANES</name>
<keyword evidence="3" id="KW-1185">Reference proteome</keyword>
<dbReference type="AlphaFoldDB" id="A0A2C9U1X7"/>
<dbReference type="EMBL" id="CM004404">
    <property type="protein sequence ID" value="OAY23670.1"/>
    <property type="molecule type" value="Genomic_DNA"/>
</dbReference>
<proteinExistence type="predicted"/>
<dbReference type="OrthoDB" id="10493495at2759"/>
<sequence>MEASSKREVAEEEATAPHISYINPCFLLQALLKCLGIETKSHEASSCPSSQHKDYDDGDGKFLSEKSSQASSSSAEEDACPPSITDLDAPPTATDDPVLARTPPRPPPSSGSGPQIN</sequence>
<gene>
    <name evidence="2" type="ORF">MANES_18G097300v8</name>
</gene>
<accession>A0A2C9U1X7</accession>
<feature type="region of interest" description="Disordered" evidence="1">
    <location>
        <begin position="42"/>
        <end position="117"/>
    </location>
</feature>
<evidence type="ECO:0000313" key="3">
    <source>
        <dbReference type="Proteomes" id="UP000091857"/>
    </source>
</evidence>
<feature type="compositionally biased region" description="Low complexity" evidence="1">
    <location>
        <begin position="65"/>
        <end position="74"/>
    </location>
</feature>
<comment type="caution">
    <text evidence="2">The sequence shown here is derived from an EMBL/GenBank/DDBJ whole genome shotgun (WGS) entry which is preliminary data.</text>
</comment>